<protein>
    <submittedName>
        <fullName evidence="1">Uncharacterized protein</fullName>
    </submittedName>
</protein>
<dbReference type="AlphaFoldDB" id="A0A0N8TD50"/>
<gene>
    <name evidence="1" type="ORF">ALO41_102922</name>
</gene>
<dbReference type="EMBL" id="LJRQ01000193">
    <property type="protein sequence ID" value="KPZ12609.1"/>
    <property type="molecule type" value="Genomic_DNA"/>
</dbReference>
<reference evidence="1 2" key="1">
    <citation type="submission" date="2015-09" db="EMBL/GenBank/DDBJ databases">
        <title>Genome announcement of multiple Pseudomonas syringae strains.</title>
        <authorList>
            <person name="Thakur S."/>
            <person name="Wang P.W."/>
            <person name="Gong Y."/>
            <person name="Weir B.S."/>
            <person name="Guttman D.S."/>
        </authorList>
    </citation>
    <scope>NUCLEOTIDE SEQUENCE [LARGE SCALE GENOMIC DNA]</scope>
    <source>
        <strain evidence="1 2">ICMP3962</strain>
    </source>
</reference>
<evidence type="ECO:0000313" key="1">
    <source>
        <dbReference type="EMBL" id="KPZ12609.1"/>
    </source>
</evidence>
<sequence>MIKNVVTVMYWTWQGRRVGNKVARLMEIRPSLYHSAMEEGGCQLHLMKLYHLKKMGVPLELIAHDSCKFLFVGLVCIEQAFGPQALIESAKFKVVQCDIKNYDGAGSCFL</sequence>
<dbReference type="RefSeq" id="WP_057432383.1">
    <property type="nucleotide sequence ID" value="NZ_LIHQ01000207.1"/>
</dbReference>
<dbReference type="Proteomes" id="UP000050266">
    <property type="component" value="Unassembled WGS sequence"/>
</dbReference>
<comment type="caution">
    <text evidence="1">The sequence shown here is derived from an EMBL/GenBank/DDBJ whole genome shotgun (WGS) entry which is preliminary data.</text>
</comment>
<dbReference type="PATRIC" id="fig|251720.4.peg.3005"/>
<name>A0A0N8TD50_PSEA0</name>
<evidence type="ECO:0000313" key="2">
    <source>
        <dbReference type="Proteomes" id="UP000050266"/>
    </source>
</evidence>
<proteinExistence type="predicted"/>
<accession>A0A0N8TD50</accession>
<organism evidence="1 2">
    <name type="scientific">Pseudomonas amygdali pv. ulmi</name>
    <dbReference type="NCBI Taxonomy" id="251720"/>
    <lineage>
        <taxon>Bacteria</taxon>
        <taxon>Pseudomonadati</taxon>
        <taxon>Pseudomonadota</taxon>
        <taxon>Gammaproteobacteria</taxon>
        <taxon>Pseudomonadales</taxon>
        <taxon>Pseudomonadaceae</taxon>
        <taxon>Pseudomonas</taxon>
        <taxon>Pseudomonas amygdali</taxon>
    </lineage>
</organism>